<dbReference type="FunFam" id="4.10.1250.10:FF:000001">
    <property type="entry name" value="Aminomethyltransferase"/>
    <property type="match status" value="1"/>
</dbReference>
<dbReference type="GO" id="GO:0005960">
    <property type="term" value="C:glycine cleavage complex"/>
    <property type="evidence" value="ECO:0007669"/>
    <property type="project" value="InterPro"/>
</dbReference>
<evidence type="ECO:0000256" key="6">
    <source>
        <dbReference type="ARBA" id="ARBA00047665"/>
    </source>
</evidence>
<dbReference type="PANTHER" id="PTHR43757:SF2">
    <property type="entry name" value="AMINOMETHYLTRANSFERASE, MITOCHONDRIAL"/>
    <property type="match status" value="1"/>
</dbReference>
<feature type="binding site" evidence="8">
    <location>
        <position position="196"/>
    </location>
    <ligand>
        <name>substrate</name>
    </ligand>
</feature>
<dbReference type="PANTHER" id="PTHR43757">
    <property type="entry name" value="AMINOMETHYLTRANSFERASE"/>
    <property type="match status" value="1"/>
</dbReference>
<comment type="similarity">
    <text evidence="1 7">Belongs to the GcvT family.</text>
</comment>
<evidence type="ECO:0000313" key="11">
    <source>
        <dbReference type="EMBL" id="QVL30134.1"/>
    </source>
</evidence>
<dbReference type="SUPFAM" id="SSF103025">
    <property type="entry name" value="Folate-binding domain"/>
    <property type="match status" value="1"/>
</dbReference>
<evidence type="ECO:0000256" key="1">
    <source>
        <dbReference type="ARBA" id="ARBA00008609"/>
    </source>
</evidence>
<comment type="function">
    <text evidence="7">The glycine cleavage system catalyzes the degradation of glycine.</text>
</comment>
<dbReference type="InterPro" id="IPR028896">
    <property type="entry name" value="GcvT/YgfZ/DmdA"/>
</dbReference>
<evidence type="ECO:0000259" key="9">
    <source>
        <dbReference type="Pfam" id="PF01571"/>
    </source>
</evidence>
<evidence type="ECO:0000256" key="5">
    <source>
        <dbReference type="ARBA" id="ARBA00031395"/>
    </source>
</evidence>
<evidence type="ECO:0000259" key="10">
    <source>
        <dbReference type="Pfam" id="PF08669"/>
    </source>
</evidence>
<dbReference type="Gene3D" id="3.30.1360.120">
    <property type="entry name" value="Probable tRNA modification gtpase trme, domain 1"/>
    <property type="match status" value="1"/>
</dbReference>
<dbReference type="NCBIfam" id="NF001567">
    <property type="entry name" value="PRK00389.1"/>
    <property type="match status" value="1"/>
</dbReference>
<dbReference type="SUPFAM" id="SSF101790">
    <property type="entry name" value="Aminomethyltransferase beta-barrel domain"/>
    <property type="match status" value="1"/>
</dbReference>
<dbReference type="GO" id="GO:0019464">
    <property type="term" value="P:glycine decarboxylation via glycine cleavage system"/>
    <property type="evidence" value="ECO:0007669"/>
    <property type="project" value="UniProtKB-UniRule"/>
</dbReference>
<keyword evidence="4 7" id="KW-0808">Transferase</keyword>
<evidence type="ECO:0000256" key="2">
    <source>
        <dbReference type="ARBA" id="ARBA00012616"/>
    </source>
</evidence>
<dbReference type="EC" id="2.1.2.10" evidence="2 7"/>
<dbReference type="NCBIfam" id="TIGR00528">
    <property type="entry name" value="gcvT"/>
    <property type="match status" value="1"/>
</dbReference>
<dbReference type="Gene3D" id="2.40.30.110">
    <property type="entry name" value="Aminomethyltransferase beta-barrel domains"/>
    <property type="match status" value="1"/>
</dbReference>
<dbReference type="InterPro" id="IPR006222">
    <property type="entry name" value="GCVT_N"/>
</dbReference>
<dbReference type="GO" id="GO:0005829">
    <property type="term" value="C:cytosol"/>
    <property type="evidence" value="ECO:0007669"/>
    <property type="project" value="TreeGrafter"/>
</dbReference>
<dbReference type="InterPro" id="IPR022903">
    <property type="entry name" value="GcvT_bac"/>
</dbReference>
<keyword evidence="3 7" id="KW-0032">Aminotransferase</keyword>
<dbReference type="Gene3D" id="4.10.1250.10">
    <property type="entry name" value="Aminomethyltransferase fragment"/>
    <property type="match status" value="1"/>
</dbReference>
<dbReference type="GO" id="GO:0004047">
    <property type="term" value="F:aminomethyltransferase activity"/>
    <property type="evidence" value="ECO:0007669"/>
    <property type="project" value="UniProtKB-UniRule"/>
</dbReference>
<keyword evidence="12" id="KW-1185">Reference proteome</keyword>
<dbReference type="KEGG" id="tsph:KIH39_14855"/>
<reference evidence="11" key="1">
    <citation type="submission" date="2021-05" db="EMBL/GenBank/DDBJ databases">
        <title>Complete genome sequence of the cellulolytic planctomycete Telmatocola sphagniphila SP2T and characterization of the first cellulase from planctomycetes.</title>
        <authorList>
            <person name="Rakitin A.L."/>
            <person name="Beletsky A.V."/>
            <person name="Naumoff D.G."/>
            <person name="Kulichevskaya I.S."/>
            <person name="Mardanov A.V."/>
            <person name="Ravin N.V."/>
            <person name="Dedysh S.N."/>
        </authorList>
    </citation>
    <scope>NUCLEOTIDE SEQUENCE</scope>
    <source>
        <strain evidence="11">SP2T</strain>
    </source>
</reference>
<name>A0A8E6B2D5_9BACT</name>
<feature type="domain" description="GCVT N-terminal" evidence="9">
    <location>
        <begin position="8"/>
        <end position="259"/>
    </location>
</feature>
<dbReference type="Pfam" id="PF01571">
    <property type="entry name" value="GCV_T"/>
    <property type="match status" value="1"/>
</dbReference>
<feature type="domain" description="Aminomethyltransferase C-terminal" evidence="10">
    <location>
        <begin position="281"/>
        <end position="352"/>
    </location>
</feature>
<organism evidence="11 12">
    <name type="scientific">Telmatocola sphagniphila</name>
    <dbReference type="NCBI Taxonomy" id="1123043"/>
    <lineage>
        <taxon>Bacteria</taxon>
        <taxon>Pseudomonadati</taxon>
        <taxon>Planctomycetota</taxon>
        <taxon>Planctomycetia</taxon>
        <taxon>Gemmatales</taxon>
        <taxon>Gemmataceae</taxon>
    </lineage>
</organism>
<dbReference type="PIRSF" id="PIRSF006487">
    <property type="entry name" value="GcvT"/>
    <property type="match status" value="1"/>
</dbReference>
<dbReference type="AlphaFoldDB" id="A0A8E6B2D5"/>
<comment type="catalytic activity">
    <reaction evidence="6 7">
        <text>N(6)-[(R)-S(8)-aminomethyldihydrolipoyl]-L-lysyl-[protein] + (6S)-5,6,7,8-tetrahydrofolate = N(6)-[(R)-dihydrolipoyl]-L-lysyl-[protein] + (6R)-5,10-methylene-5,6,7,8-tetrahydrofolate + NH4(+)</text>
        <dbReference type="Rhea" id="RHEA:16945"/>
        <dbReference type="Rhea" id="RHEA-COMP:10475"/>
        <dbReference type="Rhea" id="RHEA-COMP:10492"/>
        <dbReference type="ChEBI" id="CHEBI:15636"/>
        <dbReference type="ChEBI" id="CHEBI:28938"/>
        <dbReference type="ChEBI" id="CHEBI:57453"/>
        <dbReference type="ChEBI" id="CHEBI:83100"/>
        <dbReference type="ChEBI" id="CHEBI:83143"/>
        <dbReference type="EC" id="2.1.2.10"/>
    </reaction>
</comment>
<dbReference type="InterPro" id="IPR029043">
    <property type="entry name" value="GcvT/YgfZ_C"/>
</dbReference>
<evidence type="ECO:0000256" key="3">
    <source>
        <dbReference type="ARBA" id="ARBA00022576"/>
    </source>
</evidence>
<evidence type="ECO:0000256" key="4">
    <source>
        <dbReference type="ARBA" id="ARBA00022679"/>
    </source>
</evidence>
<dbReference type="Gene3D" id="3.30.70.1400">
    <property type="entry name" value="Aminomethyltransferase beta-barrel domains"/>
    <property type="match status" value="1"/>
</dbReference>
<comment type="subunit">
    <text evidence="7">The glycine cleavage system is composed of four proteins: P, T, L and H.</text>
</comment>
<dbReference type="HAMAP" id="MF_00259">
    <property type="entry name" value="GcvT"/>
    <property type="match status" value="1"/>
</dbReference>
<dbReference type="RefSeq" id="WP_213494018.1">
    <property type="nucleotide sequence ID" value="NZ_CP074694.1"/>
</dbReference>
<gene>
    <name evidence="7 11" type="primary">gcvT</name>
    <name evidence="11" type="ORF">KIH39_14855</name>
</gene>
<proteinExistence type="inferred from homology"/>
<sequence length="355" mass="38581">MANLRTPLYDWHISQKARMVPFGGWDMPVQYKGVMDEHKAVRNSAGMFDVSHMARFSFGGPDALALIDEIFTNSAAGMKDFQVRYGLVCNESGGMLDDILVYRWPYGWAMVVNASNRIKILDWLNAKKGDRNVTIQDQTLATCMVAVQGPKAVELCKEMFADPIEDLKYYYARPTKYLGQNCVVSRTGYTGEDGIEIMVGAAQANTLADALLAKGVVPCGLGCRDTLRLEAAMPLYGHELNETTDPLSAGLSWAVKLEKPSFIGKEALAQKKAAGLPAVRMGLEIEGKRAAREGCPVLIAGKQVGVITSGSFSPTLEKSIAMAMLPAGTTSCEVDIRGTITPAKVVPLPFYKRAK</sequence>
<dbReference type="InterPro" id="IPR006223">
    <property type="entry name" value="GcvT"/>
</dbReference>
<protein>
    <recommendedName>
        <fullName evidence="2 7">Aminomethyltransferase</fullName>
        <ecNumber evidence="2 7">2.1.2.10</ecNumber>
    </recommendedName>
    <alternativeName>
        <fullName evidence="5 7">Glycine cleavage system T protein</fullName>
    </alternativeName>
</protein>
<evidence type="ECO:0000256" key="8">
    <source>
        <dbReference type="PIRSR" id="PIRSR006487-1"/>
    </source>
</evidence>
<accession>A0A8E6B2D5</accession>
<dbReference type="InterPro" id="IPR027266">
    <property type="entry name" value="TrmE/GcvT-like"/>
</dbReference>
<dbReference type="GO" id="GO:0008483">
    <property type="term" value="F:transaminase activity"/>
    <property type="evidence" value="ECO:0007669"/>
    <property type="project" value="UniProtKB-KW"/>
</dbReference>
<dbReference type="Proteomes" id="UP000676194">
    <property type="component" value="Chromosome"/>
</dbReference>
<dbReference type="EMBL" id="CP074694">
    <property type="protein sequence ID" value="QVL30134.1"/>
    <property type="molecule type" value="Genomic_DNA"/>
</dbReference>
<evidence type="ECO:0000313" key="12">
    <source>
        <dbReference type="Proteomes" id="UP000676194"/>
    </source>
</evidence>
<evidence type="ECO:0000256" key="7">
    <source>
        <dbReference type="HAMAP-Rule" id="MF_00259"/>
    </source>
</evidence>
<dbReference type="InterPro" id="IPR013977">
    <property type="entry name" value="GcvT_C"/>
</dbReference>
<dbReference type="Pfam" id="PF08669">
    <property type="entry name" value="GCV_T_C"/>
    <property type="match status" value="1"/>
</dbReference>